<keyword evidence="1" id="KW-0812">Transmembrane</keyword>
<dbReference type="InterPro" id="IPR052336">
    <property type="entry name" value="MlaD_Phospholipid_Transporter"/>
</dbReference>
<protein>
    <recommendedName>
        <fullName evidence="2">Mce/MlaD domain-containing protein</fullName>
    </recommendedName>
</protein>
<accession>X0T4F8</accession>
<dbReference type="PANTHER" id="PTHR33371:SF4">
    <property type="entry name" value="INTERMEMBRANE PHOSPHOLIPID TRANSPORT SYSTEM BINDING PROTEIN MLAD"/>
    <property type="match status" value="1"/>
</dbReference>
<dbReference type="EMBL" id="BARS01002170">
    <property type="protein sequence ID" value="GAF82241.1"/>
    <property type="molecule type" value="Genomic_DNA"/>
</dbReference>
<evidence type="ECO:0000256" key="1">
    <source>
        <dbReference type="SAM" id="Phobius"/>
    </source>
</evidence>
<organism evidence="3">
    <name type="scientific">marine sediment metagenome</name>
    <dbReference type="NCBI Taxonomy" id="412755"/>
    <lineage>
        <taxon>unclassified sequences</taxon>
        <taxon>metagenomes</taxon>
        <taxon>ecological metagenomes</taxon>
    </lineage>
</organism>
<dbReference type="PANTHER" id="PTHR33371">
    <property type="entry name" value="INTERMEMBRANE PHOSPHOLIPID TRANSPORT SYSTEM BINDING PROTEIN MLAD-RELATED"/>
    <property type="match status" value="1"/>
</dbReference>
<keyword evidence="1" id="KW-1133">Transmembrane helix</keyword>
<evidence type="ECO:0000313" key="3">
    <source>
        <dbReference type="EMBL" id="GAF82241.1"/>
    </source>
</evidence>
<sequence length="331" mass="36964">MKIPKEAKIGFIGLITIAAFIWTFHFMKGKNILKYARTYTIIYNKIDGLEESGAVLLSGYKVGLVNEIHFLPDLSGRLSVNILLEEKFDLPLNTVAQIFSADLMGTKAIRLNLAESDEFHQPGDTLIGNIEGSLQEQVSIQMLPLKNKAENLILSIDSVLAVIQNIFNEDFRDNFSKSFEHIVATISNLQRSTYALDTILTNKEGRLARIISNVESISSNLRSNNDELTNILKNFSSVSDSLASSDIKSTIENLDNTLAQMNIILEDINAGKGSVGMLVKNDTLYYNLEAAVGELDKLLRDMRENPKRYIHFSVFDLGKTVIVDEEGKKIK</sequence>
<feature type="domain" description="Mce/MlaD" evidence="2">
    <location>
        <begin position="37"/>
        <end position="111"/>
    </location>
</feature>
<dbReference type="InterPro" id="IPR003399">
    <property type="entry name" value="Mce/MlaD"/>
</dbReference>
<evidence type="ECO:0000259" key="2">
    <source>
        <dbReference type="Pfam" id="PF02470"/>
    </source>
</evidence>
<name>X0T4F8_9ZZZZ</name>
<feature type="transmembrane region" description="Helical" evidence="1">
    <location>
        <begin position="9"/>
        <end position="27"/>
    </location>
</feature>
<dbReference type="AlphaFoldDB" id="X0T4F8"/>
<comment type="caution">
    <text evidence="3">The sequence shown here is derived from an EMBL/GenBank/DDBJ whole genome shotgun (WGS) entry which is preliminary data.</text>
</comment>
<reference evidence="3" key="1">
    <citation type="journal article" date="2014" name="Front. Microbiol.">
        <title>High frequency of phylogenetically diverse reductive dehalogenase-homologous genes in deep subseafloor sedimentary metagenomes.</title>
        <authorList>
            <person name="Kawai M."/>
            <person name="Futagami T."/>
            <person name="Toyoda A."/>
            <person name="Takaki Y."/>
            <person name="Nishi S."/>
            <person name="Hori S."/>
            <person name="Arai W."/>
            <person name="Tsubouchi T."/>
            <person name="Morono Y."/>
            <person name="Uchiyama I."/>
            <person name="Ito T."/>
            <person name="Fujiyama A."/>
            <person name="Inagaki F."/>
            <person name="Takami H."/>
        </authorList>
    </citation>
    <scope>NUCLEOTIDE SEQUENCE</scope>
    <source>
        <strain evidence="3">Expedition CK06-06</strain>
    </source>
</reference>
<proteinExistence type="predicted"/>
<gene>
    <name evidence="3" type="ORF">S01H1_04072</name>
</gene>
<keyword evidence="1" id="KW-0472">Membrane</keyword>
<dbReference type="Pfam" id="PF02470">
    <property type="entry name" value="MlaD"/>
    <property type="match status" value="1"/>
</dbReference>